<evidence type="ECO:0000256" key="5">
    <source>
        <dbReference type="SAM" id="Phobius"/>
    </source>
</evidence>
<protein>
    <submittedName>
        <fullName evidence="7">Putative membrane protein</fullName>
    </submittedName>
</protein>
<accession>A0A1H1HMV1</accession>
<keyword evidence="3 5" id="KW-1133">Transmembrane helix</keyword>
<evidence type="ECO:0000256" key="1">
    <source>
        <dbReference type="ARBA" id="ARBA00004141"/>
    </source>
</evidence>
<evidence type="ECO:0000313" key="7">
    <source>
        <dbReference type="EMBL" id="SDR26713.1"/>
    </source>
</evidence>
<dbReference type="NCBIfam" id="TIGR03062">
    <property type="entry name" value="pip_yhgE_Cterm"/>
    <property type="match status" value="1"/>
</dbReference>
<feature type="transmembrane region" description="Helical" evidence="5">
    <location>
        <begin position="566"/>
        <end position="586"/>
    </location>
</feature>
<dbReference type="InterPro" id="IPR013525">
    <property type="entry name" value="ABC2_TM"/>
</dbReference>
<keyword evidence="2 5" id="KW-0812">Transmembrane</keyword>
<feature type="transmembrane region" description="Helical" evidence="5">
    <location>
        <begin position="623"/>
        <end position="645"/>
    </location>
</feature>
<evidence type="ECO:0000256" key="3">
    <source>
        <dbReference type="ARBA" id="ARBA00022989"/>
    </source>
</evidence>
<feature type="transmembrane region" description="Helical" evidence="5">
    <location>
        <begin position="466"/>
        <end position="486"/>
    </location>
</feature>
<reference evidence="8" key="1">
    <citation type="submission" date="2016-10" db="EMBL/GenBank/DDBJ databases">
        <authorList>
            <person name="Varghese N."/>
            <person name="Submissions S."/>
        </authorList>
    </citation>
    <scope>NUCLEOTIDE SEQUENCE [LARGE SCALE GENOMIC DNA]</scope>
    <source>
        <strain evidence="8">DSM 44142</strain>
    </source>
</reference>
<gene>
    <name evidence="7" type="ORF">SAMN04489765_4381</name>
</gene>
<dbReference type="Gene3D" id="3.40.1710.10">
    <property type="entry name" value="abc type-2 transporter like domain"/>
    <property type="match status" value="1"/>
</dbReference>
<feature type="transmembrane region" description="Helical" evidence="5">
    <location>
        <begin position="534"/>
        <end position="554"/>
    </location>
</feature>
<dbReference type="InterPro" id="IPR017500">
    <property type="entry name" value="Phage_infect_YhgE_N"/>
</dbReference>
<dbReference type="GO" id="GO:0140359">
    <property type="term" value="F:ABC-type transporter activity"/>
    <property type="evidence" value="ECO:0007669"/>
    <property type="project" value="InterPro"/>
</dbReference>
<feature type="domain" description="ABC-2 type transporter transmembrane" evidence="6">
    <location>
        <begin position="34"/>
        <end position="175"/>
    </location>
</feature>
<keyword evidence="4 5" id="KW-0472">Membrane</keyword>
<name>A0A1H1HMV1_9ACTN</name>
<keyword evidence="8" id="KW-1185">Reference proteome</keyword>
<dbReference type="InterPro" id="IPR051328">
    <property type="entry name" value="T7SS_ABC-Transporter"/>
</dbReference>
<dbReference type="InterPro" id="IPR023908">
    <property type="entry name" value="xxxLxxG_rpt"/>
</dbReference>
<dbReference type="Proteomes" id="UP000183053">
    <property type="component" value="Unassembled WGS sequence"/>
</dbReference>
<feature type="transmembrane region" description="Helical" evidence="5">
    <location>
        <begin position="32"/>
        <end position="53"/>
    </location>
</feature>
<dbReference type="AlphaFoldDB" id="A0A1H1HMV1"/>
<evidence type="ECO:0000259" key="6">
    <source>
        <dbReference type="Pfam" id="PF12698"/>
    </source>
</evidence>
<dbReference type="NCBIfam" id="TIGR03057">
    <property type="entry name" value="xxxLxxG_by_4"/>
    <property type="match status" value="4"/>
</dbReference>
<dbReference type="Pfam" id="PF12698">
    <property type="entry name" value="ABC2_membrane_3"/>
    <property type="match status" value="2"/>
</dbReference>
<dbReference type="STRING" id="47312.SAMN04489765_4381"/>
<evidence type="ECO:0000313" key="8">
    <source>
        <dbReference type="Proteomes" id="UP000183053"/>
    </source>
</evidence>
<dbReference type="NCBIfam" id="TIGR03061">
    <property type="entry name" value="pip_yhgE_Nterm"/>
    <property type="match status" value="1"/>
</dbReference>
<feature type="transmembrane region" description="Helical" evidence="5">
    <location>
        <begin position="507"/>
        <end position="528"/>
    </location>
</feature>
<dbReference type="EMBL" id="FNLF01000002">
    <property type="protein sequence ID" value="SDR26713.1"/>
    <property type="molecule type" value="Genomic_DNA"/>
</dbReference>
<sequence>MSEKKSRLVPIAAGLAFGSEIKRFGRSRLTRAAIVVLMLLPLVYGALYLWAFWDPFGNVNKMPVALVNADKGTEVKGQKINAGAEVEKSLADDKSLDWHIVSPAQAQQGVKDGTYYFMLELPENFSSAIASPMTGKPEKAELRAVYNDANNYISSTIGQTAMSQVLNAVSTRISGQAVNQVLSMMITAGSGIEQAADGAGKLHDGLVTANDGAAQLASGLGTAKTGSAQLRAGSQKLSDGITQATDPLLAVTKALSGLGGNTAQIQQSAAALADAADKAGVFIKTQDATLAGIDAAIRQLTASPDPVARQAADGLRAVRAQLAQSSVPVAAKQQVVAASDAAAVFTEQLRTPGSPLAVLLGKVGDTGDDLTAKLTELRSGAQQLAAGNATLDDGITQLSDGATKLSAGTVALRDGSQELATKLREGAGAVPKWSPEQTSAVASTIGGPVSLDAQHENRAPNFGTGMAPFFLTLALFFGALVLWMVFRPLQNRAIAAEVLAIRVVMASYLPAAAIGLFQAVILYCVVRFGLGLEVAHPVAMIFFMMGVSLAFIAFTQAVNALVGPAVGRVLIMALLMLQLVSSGGMYPVETTARPFQVLHKYDPMTYGVNGLRQLILGGIDHRLWVAIGVLLFIWVASITVSCLSARRNRLWNLDRLLPAIKI</sequence>
<evidence type="ECO:0000256" key="2">
    <source>
        <dbReference type="ARBA" id="ARBA00022692"/>
    </source>
</evidence>
<dbReference type="InterPro" id="IPR017501">
    <property type="entry name" value="Phage_infect_YhgE_C"/>
</dbReference>
<proteinExistence type="predicted"/>
<dbReference type="GO" id="GO:0016020">
    <property type="term" value="C:membrane"/>
    <property type="evidence" value="ECO:0007669"/>
    <property type="project" value="UniProtKB-SubCell"/>
</dbReference>
<feature type="domain" description="ABC-2 type transporter transmembrane" evidence="6">
    <location>
        <begin position="429"/>
        <end position="641"/>
    </location>
</feature>
<organism evidence="7 8">
    <name type="scientific">Tsukamurella pulmonis</name>
    <dbReference type="NCBI Taxonomy" id="47312"/>
    <lineage>
        <taxon>Bacteria</taxon>
        <taxon>Bacillati</taxon>
        <taxon>Actinomycetota</taxon>
        <taxon>Actinomycetes</taxon>
        <taxon>Mycobacteriales</taxon>
        <taxon>Tsukamurellaceae</taxon>
        <taxon>Tsukamurella</taxon>
    </lineage>
</organism>
<comment type="subcellular location">
    <subcellularLocation>
        <location evidence="1">Membrane</location>
        <topology evidence="1">Multi-pass membrane protein</topology>
    </subcellularLocation>
</comment>
<evidence type="ECO:0000256" key="4">
    <source>
        <dbReference type="ARBA" id="ARBA00023136"/>
    </source>
</evidence>
<dbReference type="PANTHER" id="PTHR43077:SF5">
    <property type="entry name" value="PHAGE INFECTION PROTEIN"/>
    <property type="match status" value="1"/>
</dbReference>
<dbReference type="PANTHER" id="PTHR43077">
    <property type="entry name" value="TRANSPORT PERMEASE YVFS-RELATED"/>
    <property type="match status" value="1"/>
</dbReference>